<comment type="caution">
    <text evidence="4">The sequence shown here is derived from an EMBL/GenBank/DDBJ whole genome shotgun (WGS) entry which is preliminary data.</text>
</comment>
<evidence type="ECO:0000256" key="1">
    <source>
        <dbReference type="PIRSR" id="PIRSR000390-1"/>
    </source>
</evidence>
<name>A0A1F7K251_9BACT</name>
<comment type="similarity">
    <text evidence="3">Belongs to the DegT/DnrJ/EryC1 family.</text>
</comment>
<dbReference type="AlphaFoldDB" id="A0A1F7K251"/>
<evidence type="ECO:0000256" key="3">
    <source>
        <dbReference type="RuleBase" id="RU004508"/>
    </source>
</evidence>
<sequence length="372" mass="41838">MINHQILLSKPIIDKHEEKAVLSVLRSGQLVQGPQVKKLEIKFSKLVGAKYALAVNNGTSALHTALQAVGIGLNDEVITTPFTFVATANSILMTGAKPVFVDIDPLTFNLDPNKIEAKINKSTKAILVVDLYGQPASYLEIIKLAKKHNLLVIADAAQSIGSSYKSNPTGCIADITTFSLYATKNITSIEGGMVTTKNRNYYKIAKLFRHHGQDEEKRYFYSGLGFNYRLTDLQAAIALTQLNRLKKITLKRQQNAHFYNRQLVNIKGIITPYQAPKTVHVYHQYTLRITEEAGFTRDQLQHYLAKKGVQTNIYYPMPLYRFSYLSTKTNLKDFPNTELASRQVLSIPVHPLLTKTERQFIVKMIKSYAQAS</sequence>
<dbReference type="CDD" id="cd00616">
    <property type="entry name" value="AHBA_syn"/>
    <property type="match status" value="1"/>
</dbReference>
<dbReference type="PANTHER" id="PTHR30244:SF34">
    <property type="entry name" value="DTDP-4-AMINO-4,6-DIDEOXYGALACTOSE TRANSAMINASE"/>
    <property type="match status" value="1"/>
</dbReference>
<dbReference type="Gene3D" id="3.40.640.10">
    <property type="entry name" value="Type I PLP-dependent aspartate aminotransferase-like (Major domain)"/>
    <property type="match status" value="1"/>
</dbReference>
<dbReference type="PANTHER" id="PTHR30244">
    <property type="entry name" value="TRANSAMINASE"/>
    <property type="match status" value="1"/>
</dbReference>
<dbReference type="InterPro" id="IPR015422">
    <property type="entry name" value="PyrdxlP-dep_Trfase_small"/>
</dbReference>
<evidence type="ECO:0000313" key="5">
    <source>
        <dbReference type="Proteomes" id="UP000178450"/>
    </source>
</evidence>
<feature type="modified residue" description="N6-(pyridoxal phosphate)lysine" evidence="2">
    <location>
        <position position="184"/>
    </location>
</feature>
<accession>A0A1F7K251</accession>
<evidence type="ECO:0000313" key="4">
    <source>
        <dbReference type="EMBL" id="OGK61958.1"/>
    </source>
</evidence>
<dbReference type="InterPro" id="IPR000653">
    <property type="entry name" value="DegT/StrS_aminotransferase"/>
</dbReference>
<dbReference type="InterPro" id="IPR015424">
    <property type="entry name" value="PyrdxlP-dep_Trfase"/>
</dbReference>
<dbReference type="SUPFAM" id="SSF53383">
    <property type="entry name" value="PLP-dependent transferases"/>
    <property type="match status" value="1"/>
</dbReference>
<protein>
    <recommendedName>
        <fullName evidence="6">Aminotransferase DegT</fullName>
    </recommendedName>
</protein>
<feature type="active site" description="Proton acceptor" evidence="1">
    <location>
        <position position="184"/>
    </location>
</feature>
<dbReference type="Proteomes" id="UP000178450">
    <property type="component" value="Unassembled WGS sequence"/>
</dbReference>
<proteinExistence type="inferred from homology"/>
<dbReference type="EMBL" id="MGBG01000025">
    <property type="protein sequence ID" value="OGK61958.1"/>
    <property type="molecule type" value="Genomic_DNA"/>
</dbReference>
<dbReference type="InterPro" id="IPR015421">
    <property type="entry name" value="PyrdxlP-dep_Trfase_major"/>
</dbReference>
<organism evidence="4 5">
    <name type="scientific">Candidatus Roizmanbacteria bacterium RIFOXYA1_FULL_41_12</name>
    <dbReference type="NCBI Taxonomy" id="1802082"/>
    <lineage>
        <taxon>Bacteria</taxon>
        <taxon>Candidatus Roizmaniibacteriota</taxon>
    </lineage>
</organism>
<gene>
    <name evidence="4" type="ORF">A2209_04990</name>
</gene>
<evidence type="ECO:0000256" key="2">
    <source>
        <dbReference type="PIRSR" id="PIRSR000390-2"/>
    </source>
</evidence>
<keyword evidence="2 3" id="KW-0663">Pyridoxal phosphate</keyword>
<dbReference type="PIRSF" id="PIRSF000390">
    <property type="entry name" value="PLP_StrS"/>
    <property type="match status" value="1"/>
</dbReference>
<dbReference type="Gene3D" id="3.90.1150.10">
    <property type="entry name" value="Aspartate Aminotransferase, domain 1"/>
    <property type="match status" value="1"/>
</dbReference>
<reference evidence="4 5" key="1">
    <citation type="journal article" date="2016" name="Nat. Commun.">
        <title>Thousands of microbial genomes shed light on interconnected biogeochemical processes in an aquifer system.</title>
        <authorList>
            <person name="Anantharaman K."/>
            <person name="Brown C.T."/>
            <person name="Hug L.A."/>
            <person name="Sharon I."/>
            <person name="Castelle C.J."/>
            <person name="Probst A.J."/>
            <person name="Thomas B.C."/>
            <person name="Singh A."/>
            <person name="Wilkins M.J."/>
            <person name="Karaoz U."/>
            <person name="Brodie E.L."/>
            <person name="Williams K.H."/>
            <person name="Hubbard S.S."/>
            <person name="Banfield J.F."/>
        </authorList>
    </citation>
    <scope>NUCLEOTIDE SEQUENCE [LARGE SCALE GENOMIC DNA]</scope>
</reference>
<dbReference type="Pfam" id="PF01041">
    <property type="entry name" value="DegT_DnrJ_EryC1"/>
    <property type="match status" value="1"/>
</dbReference>
<dbReference type="GO" id="GO:0008483">
    <property type="term" value="F:transaminase activity"/>
    <property type="evidence" value="ECO:0007669"/>
    <property type="project" value="TreeGrafter"/>
</dbReference>
<dbReference type="GO" id="GO:0030170">
    <property type="term" value="F:pyridoxal phosphate binding"/>
    <property type="evidence" value="ECO:0007669"/>
    <property type="project" value="TreeGrafter"/>
</dbReference>
<evidence type="ECO:0008006" key="6">
    <source>
        <dbReference type="Google" id="ProtNLM"/>
    </source>
</evidence>
<dbReference type="GO" id="GO:0000271">
    <property type="term" value="P:polysaccharide biosynthetic process"/>
    <property type="evidence" value="ECO:0007669"/>
    <property type="project" value="TreeGrafter"/>
</dbReference>